<proteinExistence type="predicted"/>
<dbReference type="Proteomes" id="UP000075573">
    <property type="component" value="Unassembled WGS sequence"/>
</dbReference>
<dbReference type="AlphaFoldDB" id="A0A149QXJ2"/>
<organism evidence="2 3">
    <name type="scientific">Gluconobacter potus</name>
    <dbReference type="NCBI Taxonomy" id="2724927"/>
    <lineage>
        <taxon>Bacteria</taxon>
        <taxon>Pseudomonadati</taxon>
        <taxon>Pseudomonadota</taxon>
        <taxon>Alphaproteobacteria</taxon>
        <taxon>Acetobacterales</taxon>
        <taxon>Acetobacteraceae</taxon>
        <taxon>Gluconobacter</taxon>
    </lineage>
</organism>
<dbReference type="EMBL" id="LHZB01000104">
    <property type="protein sequence ID" value="KXV02029.1"/>
    <property type="molecule type" value="Genomic_DNA"/>
</dbReference>
<dbReference type="PATRIC" id="fig|442.7.peg.2336"/>
<gene>
    <name evidence="2" type="ORF">AD929_04280</name>
</gene>
<name>A0A149QXJ2_9PROT</name>
<feature type="region of interest" description="Disordered" evidence="1">
    <location>
        <begin position="37"/>
        <end position="69"/>
    </location>
</feature>
<evidence type="ECO:0000256" key="1">
    <source>
        <dbReference type="SAM" id="MobiDB-lite"/>
    </source>
</evidence>
<evidence type="ECO:0000313" key="3">
    <source>
        <dbReference type="Proteomes" id="UP000075573"/>
    </source>
</evidence>
<feature type="compositionally biased region" description="Basic and acidic residues" evidence="1">
    <location>
        <begin position="51"/>
        <end position="69"/>
    </location>
</feature>
<accession>A0A149QXJ2</accession>
<evidence type="ECO:0000313" key="2">
    <source>
        <dbReference type="EMBL" id="KXV02029.1"/>
    </source>
</evidence>
<feature type="compositionally biased region" description="Polar residues" evidence="1">
    <location>
        <begin position="37"/>
        <end position="46"/>
    </location>
</feature>
<dbReference type="RefSeq" id="WP_062494646.1">
    <property type="nucleotide sequence ID" value="NZ_LHZB01000104.1"/>
</dbReference>
<sequence>MVHNRKRWTNDDIRMLIYLWETVSSVALISRIMNRPPSSIQTQASRRSLPKRRDVSPRNRRRWTPEEDARMDDALDAHLKTDGSLPIIDVSTSLGRSVDAIVSRVVERFGEDSHYLQKLVIPEVPDVPKERRKKAHDDLSIERPCMACGRPFISPNRKLIWKCDPCKSLGQDDYLSEYL</sequence>
<reference evidence="2 3" key="1">
    <citation type="submission" date="2015-06" db="EMBL/GenBank/DDBJ databases">
        <title>Improved classification and identification of acetic acid bacteria using matrix-assisted laser desorption/ionization time-of-flight mass spectrometry; Gluconobacter nephelii and Gluconobacter uchimurae are later heterotypic synonyms of Gluconobacter japonicus and Gluconobacter oxydans, respectively.</title>
        <authorList>
            <person name="Li L."/>
            <person name="Cleenwerck I."/>
            <person name="De Vuyst L."/>
            <person name="Vandamme P."/>
        </authorList>
    </citation>
    <scope>NUCLEOTIDE SEQUENCE [LARGE SCALE GENOMIC DNA]</scope>
    <source>
        <strain evidence="2 3">LMG 1764</strain>
    </source>
</reference>
<protein>
    <submittedName>
        <fullName evidence="2">Uncharacterized protein</fullName>
    </submittedName>
</protein>
<comment type="caution">
    <text evidence="2">The sequence shown here is derived from an EMBL/GenBank/DDBJ whole genome shotgun (WGS) entry which is preliminary data.</text>
</comment>